<evidence type="ECO:0000313" key="2">
    <source>
        <dbReference type="EMBL" id="RPB27943.1"/>
    </source>
</evidence>
<dbReference type="InParanoid" id="A0A3N4LYH6"/>
<protein>
    <submittedName>
        <fullName evidence="2">Uncharacterized protein</fullName>
    </submittedName>
</protein>
<evidence type="ECO:0000313" key="3">
    <source>
        <dbReference type="Proteomes" id="UP000267821"/>
    </source>
</evidence>
<proteinExistence type="predicted"/>
<dbReference type="OrthoDB" id="5431011at2759"/>
<feature type="compositionally biased region" description="Polar residues" evidence="1">
    <location>
        <begin position="1"/>
        <end position="10"/>
    </location>
</feature>
<dbReference type="EMBL" id="ML121530">
    <property type="protein sequence ID" value="RPB27943.1"/>
    <property type="molecule type" value="Genomic_DNA"/>
</dbReference>
<reference evidence="2 3" key="1">
    <citation type="journal article" date="2018" name="Nat. Ecol. Evol.">
        <title>Pezizomycetes genomes reveal the molecular basis of ectomycorrhizal truffle lifestyle.</title>
        <authorList>
            <person name="Murat C."/>
            <person name="Payen T."/>
            <person name="Noel B."/>
            <person name="Kuo A."/>
            <person name="Morin E."/>
            <person name="Chen J."/>
            <person name="Kohler A."/>
            <person name="Krizsan K."/>
            <person name="Balestrini R."/>
            <person name="Da Silva C."/>
            <person name="Montanini B."/>
            <person name="Hainaut M."/>
            <person name="Levati E."/>
            <person name="Barry K.W."/>
            <person name="Belfiori B."/>
            <person name="Cichocki N."/>
            <person name="Clum A."/>
            <person name="Dockter R.B."/>
            <person name="Fauchery L."/>
            <person name="Guy J."/>
            <person name="Iotti M."/>
            <person name="Le Tacon F."/>
            <person name="Lindquist E.A."/>
            <person name="Lipzen A."/>
            <person name="Malagnac F."/>
            <person name="Mello A."/>
            <person name="Molinier V."/>
            <person name="Miyauchi S."/>
            <person name="Poulain J."/>
            <person name="Riccioni C."/>
            <person name="Rubini A."/>
            <person name="Sitrit Y."/>
            <person name="Splivallo R."/>
            <person name="Traeger S."/>
            <person name="Wang M."/>
            <person name="Zifcakova L."/>
            <person name="Wipf D."/>
            <person name="Zambonelli A."/>
            <person name="Paolocci F."/>
            <person name="Nowrousian M."/>
            <person name="Ottonello S."/>
            <person name="Baldrian P."/>
            <person name="Spatafora J.W."/>
            <person name="Henrissat B."/>
            <person name="Nagy L.G."/>
            <person name="Aury J.M."/>
            <person name="Wincker P."/>
            <person name="Grigoriev I.V."/>
            <person name="Bonfante P."/>
            <person name="Martin F.M."/>
        </authorList>
    </citation>
    <scope>NUCLEOTIDE SEQUENCE [LARGE SCALE GENOMIC DNA]</scope>
    <source>
        <strain evidence="2 3">ATCC MYA-4762</strain>
    </source>
</reference>
<gene>
    <name evidence="2" type="ORF">L211DRAFT_865393</name>
</gene>
<name>A0A3N4LYH6_9PEZI</name>
<feature type="compositionally biased region" description="Low complexity" evidence="1">
    <location>
        <begin position="14"/>
        <end position="28"/>
    </location>
</feature>
<sequence>MASQDQNTPYTAEPSSSHGTPISSSNNSTRVRLTEDEKVKLVRLCIQHQADHWYGNKKAFWGQIRNLLQVEIGKAVRDPQQTVNSLVGQFEDQIKKEEKESGMFLRDIA</sequence>
<accession>A0A3N4LYH6</accession>
<organism evidence="2 3">
    <name type="scientific">Terfezia boudieri ATCC MYA-4762</name>
    <dbReference type="NCBI Taxonomy" id="1051890"/>
    <lineage>
        <taxon>Eukaryota</taxon>
        <taxon>Fungi</taxon>
        <taxon>Dikarya</taxon>
        <taxon>Ascomycota</taxon>
        <taxon>Pezizomycotina</taxon>
        <taxon>Pezizomycetes</taxon>
        <taxon>Pezizales</taxon>
        <taxon>Pezizaceae</taxon>
        <taxon>Terfezia</taxon>
    </lineage>
</organism>
<dbReference type="AlphaFoldDB" id="A0A3N4LYH6"/>
<dbReference type="Proteomes" id="UP000267821">
    <property type="component" value="Unassembled WGS sequence"/>
</dbReference>
<keyword evidence="3" id="KW-1185">Reference proteome</keyword>
<feature type="region of interest" description="Disordered" evidence="1">
    <location>
        <begin position="1"/>
        <end position="31"/>
    </location>
</feature>
<evidence type="ECO:0000256" key="1">
    <source>
        <dbReference type="SAM" id="MobiDB-lite"/>
    </source>
</evidence>